<dbReference type="AlphaFoldDB" id="A0A914AFJ8"/>
<dbReference type="Pfam" id="PF00791">
    <property type="entry name" value="ZU5"/>
    <property type="match status" value="1"/>
</dbReference>
<dbReference type="Gene3D" id="2.60.220.30">
    <property type="match status" value="1"/>
</dbReference>
<dbReference type="InterPro" id="IPR037936">
    <property type="entry name" value="UNC5A-D"/>
</dbReference>
<organism evidence="2 3">
    <name type="scientific">Patiria miniata</name>
    <name type="common">Bat star</name>
    <name type="synonym">Asterina miniata</name>
    <dbReference type="NCBI Taxonomy" id="46514"/>
    <lineage>
        <taxon>Eukaryota</taxon>
        <taxon>Metazoa</taxon>
        <taxon>Echinodermata</taxon>
        <taxon>Eleutherozoa</taxon>
        <taxon>Asterozoa</taxon>
        <taxon>Asteroidea</taxon>
        <taxon>Valvatacea</taxon>
        <taxon>Valvatida</taxon>
        <taxon>Asterinidae</taxon>
        <taxon>Patiria</taxon>
    </lineage>
</organism>
<dbReference type="OrthoDB" id="5973910at2759"/>
<reference evidence="2" key="1">
    <citation type="submission" date="2022-11" db="UniProtKB">
        <authorList>
            <consortium name="EnsemblMetazoa"/>
        </authorList>
    </citation>
    <scope>IDENTIFICATION</scope>
</reference>
<proteinExistence type="predicted"/>
<protein>
    <recommendedName>
        <fullName evidence="1">ZU5 domain-containing protein</fullName>
    </recommendedName>
</protein>
<dbReference type="OMA" id="WIALAEW"/>
<dbReference type="RefSeq" id="XP_038062498.1">
    <property type="nucleotide sequence ID" value="XM_038206570.1"/>
</dbReference>
<evidence type="ECO:0000313" key="3">
    <source>
        <dbReference type="Proteomes" id="UP000887568"/>
    </source>
</evidence>
<evidence type="ECO:0000259" key="1">
    <source>
        <dbReference type="PROSITE" id="PS51145"/>
    </source>
</evidence>
<keyword evidence="3" id="KW-1185">Reference proteome</keyword>
<name>A0A914AFJ8_PATMI</name>
<feature type="domain" description="ZU5" evidence="1">
    <location>
        <begin position="38"/>
        <end position="174"/>
    </location>
</feature>
<dbReference type="PROSITE" id="PS51145">
    <property type="entry name" value="ZU5"/>
    <property type="match status" value="1"/>
</dbReference>
<dbReference type="PANTHER" id="PTHR12582:SF47">
    <property type="entry name" value="NETRIN RECEPTOR UNC-5"/>
    <property type="match status" value="1"/>
</dbReference>
<evidence type="ECO:0000313" key="2">
    <source>
        <dbReference type="EnsemblMetazoa" id="XP_038062498.1"/>
    </source>
</evidence>
<dbReference type="EnsemblMetazoa" id="XM_038206570.1">
    <property type="protein sequence ID" value="XP_038062498.1"/>
    <property type="gene ID" value="LOC119732988"/>
</dbReference>
<dbReference type="GO" id="GO:0005042">
    <property type="term" value="F:netrin receptor activity"/>
    <property type="evidence" value="ECO:0007669"/>
    <property type="project" value="InterPro"/>
</dbReference>
<dbReference type="InterPro" id="IPR000906">
    <property type="entry name" value="ZU5_dom"/>
</dbReference>
<dbReference type="PANTHER" id="PTHR12582">
    <property type="entry name" value="NETRIN RECEPTOR UNC5"/>
    <property type="match status" value="1"/>
</dbReference>
<dbReference type="SMART" id="SM00218">
    <property type="entry name" value="ZU5"/>
    <property type="match status" value="1"/>
</dbReference>
<accession>A0A914AFJ8</accession>
<sequence>MPRSQEPIPLKLVLDEVNELTENLHESERLDWGLQLPYIAVGYFNEKGGSLSLKEYGVHLTIPRGAVAPGSPQQVYIYVDPTAPPNDAVEPTEFALSQSVKCGPKGLRFEESVVLSFPYQADLKGHRYDKLVIRMRHGDSQERQWEDGNPALVTEKKAFVLVDHFCDFSLIGTPTPGSSKRLKIVIPEEEHMNSERLDVFRNLHFFLDSGNLAVEVVDLEGCWSIQGATEQIIDKGKIQVLKDSSQSVTFILKRQTDDSKDKGLYCAVRTYQCSPTDDSRNQAEVHLSICRNPRGGAAAPLASLKEQIGKGVSIKVHGEVEPQNFGGLSEKAVWSLCYHLDCERDGANNWRQLMQRMTDLPGRSVAVVVESGKIRAKGLLQLHFDVCRDNNTTDNEAIEFLVGFLSEMKLDEAVEIIQDDLNKRL</sequence>
<dbReference type="GO" id="GO:0016020">
    <property type="term" value="C:membrane"/>
    <property type="evidence" value="ECO:0007669"/>
    <property type="project" value="InterPro"/>
</dbReference>
<dbReference type="GeneID" id="119732988"/>
<dbReference type="Proteomes" id="UP000887568">
    <property type="component" value="Unplaced"/>
</dbReference>